<dbReference type="EMBL" id="DLUI01000102">
    <property type="protein sequence ID" value="DAB38202.1"/>
    <property type="molecule type" value="Genomic_DNA"/>
</dbReference>
<protein>
    <submittedName>
        <fullName evidence="1">Acyl-CoA acyltransferase</fullName>
    </submittedName>
</protein>
<dbReference type="GO" id="GO:0016746">
    <property type="term" value="F:acyltransferase activity"/>
    <property type="evidence" value="ECO:0007669"/>
    <property type="project" value="UniProtKB-KW"/>
</dbReference>
<dbReference type="AlphaFoldDB" id="A0A2D3WA48"/>
<dbReference type="Proteomes" id="UP000228859">
    <property type="component" value="Unassembled WGS sequence"/>
</dbReference>
<keyword evidence="1" id="KW-0012">Acyltransferase</keyword>
<dbReference type="Gene3D" id="3.40.630.30">
    <property type="match status" value="1"/>
</dbReference>
<reference evidence="1 2" key="1">
    <citation type="journal article" date="2017" name="Front. Microbiol.">
        <title>Comparative Genomic Analysis of the Class Epsilonproteobacteria and Proposed Reclassification to Epsilonbacteraeota (phyl. nov.).</title>
        <authorList>
            <person name="Waite D.W."/>
            <person name="Vanwonterghem I."/>
            <person name="Rinke C."/>
            <person name="Parks D.H."/>
            <person name="Zhang Y."/>
            <person name="Takai K."/>
            <person name="Sievert S.M."/>
            <person name="Simon J."/>
            <person name="Campbell B.J."/>
            <person name="Hanson T.E."/>
            <person name="Woyke T."/>
            <person name="Klotz M.G."/>
            <person name="Hugenholtz P."/>
        </authorList>
    </citation>
    <scope>NUCLEOTIDE SEQUENCE [LARGE SCALE GENOMIC DNA]</scope>
    <source>
        <strain evidence="1">UBA12443</strain>
    </source>
</reference>
<accession>A0A2D3WA48</accession>
<name>A0A2D3WA48_9BACT</name>
<gene>
    <name evidence="1" type="ORF">CFH83_07195</name>
</gene>
<comment type="caution">
    <text evidence="1">The sequence shown here is derived from an EMBL/GenBank/DDBJ whole genome shotgun (WGS) entry which is preliminary data.</text>
</comment>
<dbReference type="InterPro" id="IPR016181">
    <property type="entry name" value="Acyl_CoA_acyltransferase"/>
</dbReference>
<keyword evidence="1" id="KW-0808">Transferase</keyword>
<proteinExistence type="predicted"/>
<dbReference type="SUPFAM" id="SSF55729">
    <property type="entry name" value="Acyl-CoA N-acyltransferases (Nat)"/>
    <property type="match status" value="1"/>
</dbReference>
<evidence type="ECO:0000313" key="2">
    <source>
        <dbReference type="Proteomes" id="UP000228859"/>
    </source>
</evidence>
<sequence length="207" mass="23494">MAITVRKATEADIDIIAQALLESSRGGKKIGLFDLVFNTSENEALLNNLKRLALTTTKSYCHFSNFFIALSDGTIAGTICGYEPRIATHEIFSKALEEIGFDETYHERIAAYLLCEADVDNKTFVLDFMLVKPEFKSIDVYKELIGKSMLTARLKGYRKVQTSVEIGLVENELIYKKLGFNVIDEKRSEYYKEQFDCAGIMRLQMIL</sequence>
<evidence type="ECO:0000313" key="1">
    <source>
        <dbReference type="EMBL" id="DAB38202.1"/>
    </source>
</evidence>
<dbReference type="RefSeq" id="WP_294895236.1">
    <property type="nucleotide sequence ID" value="NZ_DLUI01000102.1"/>
</dbReference>
<organism evidence="1 2">
    <name type="scientific">Sulfuricurvum kujiense</name>
    <dbReference type="NCBI Taxonomy" id="148813"/>
    <lineage>
        <taxon>Bacteria</taxon>
        <taxon>Pseudomonadati</taxon>
        <taxon>Campylobacterota</taxon>
        <taxon>Epsilonproteobacteria</taxon>
        <taxon>Campylobacterales</taxon>
        <taxon>Sulfurimonadaceae</taxon>
        <taxon>Sulfuricurvum</taxon>
    </lineage>
</organism>